<gene>
    <name evidence="2" type="ORF">CSSPJE1EN1_LOCUS14201</name>
</gene>
<evidence type="ECO:0000313" key="2">
    <source>
        <dbReference type="EMBL" id="CAK9268723.1"/>
    </source>
</evidence>
<sequence>MEVLKINKSSDEFLQRVREPPEDEIAVLGMIDTENNTMEFFFPNAQSMSRVVGVGLEYSTVSLNAKLHVSVFGRGRLEWMEAQTRALDDSSDYIGMLFKFPLHEQPGQPQGELLTGQEASRKFGVGLAGTHVYYSYAGGGEKVVARCPLLWELAVILLQQKFEEEEHHVRAATESGAETERKDSAAGEMEEGATGRNQWSELLKIYYRNGKPVCGAPRGKFRKIEQRVAVHPQPDGSFTNMKQESIDPPLDLVDAQISSQLVFNFVYNSDEMGNERKVEVTNRTMCDLGEHGFKVDERDRFGWFQDDIRISFRCKDQDSNPSRLREYAFSEGGVEQRLAETSSVDDDDDEDDEELSADTNILHELEHSQGFAEGRLISRIMEEERSSGKTAVMEKTFKMLGKQNLGGFCILNHSCASTVTYTLMFKTTLPDSIWKTSVRKSLINCGPCLAVWGKVTGSWELLNEEESAPYHLKVERKLQEKLNKVLPEDERTYQNDIFARNIVRQTYKVPLFVNHVMSHFLVR</sequence>
<dbReference type="Proteomes" id="UP001497444">
    <property type="component" value="Chromosome 2"/>
</dbReference>
<evidence type="ECO:0000313" key="3">
    <source>
        <dbReference type="Proteomes" id="UP001497444"/>
    </source>
</evidence>
<evidence type="ECO:0000256" key="1">
    <source>
        <dbReference type="SAM" id="MobiDB-lite"/>
    </source>
</evidence>
<feature type="region of interest" description="Disordered" evidence="1">
    <location>
        <begin position="168"/>
        <end position="194"/>
    </location>
</feature>
<protein>
    <submittedName>
        <fullName evidence="2">Uncharacterized protein</fullName>
    </submittedName>
</protein>
<reference evidence="2 3" key="1">
    <citation type="submission" date="2024-02" db="EMBL/GenBank/DDBJ databases">
        <authorList>
            <consortium name="ELIXIR-Norway"/>
            <consortium name="Elixir Norway"/>
        </authorList>
    </citation>
    <scope>NUCLEOTIDE SEQUENCE [LARGE SCALE GENOMIC DNA]</scope>
</reference>
<name>A0ABP0WSU0_9BRYO</name>
<accession>A0ABP0WSU0</accession>
<proteinExistence type="predicted"/>
<dbReference type="EMBL" id="OZ020097">
    <property type="protein sequence ID" value="CAK9268723.1"/>
    <property type="molecule type" value="Genomic_DNA"/>
</dbReference>
<organism evidence="2 3">
    <name type="scientific">Sphagnum jensenii</name>
    <dbReference type="NCBI Taxonomy" id="128206"/>
    <lineage>
        <taxon>Eukaryota</taxon>
        <taxon>Viridiplantae</taxon>
        <taxon>Streptophyta</taxon>
        <taxon>Embryophyta</taxon>
        <taxon>Bryophyta</taxon>
        <taxon>Sphagnophytina</taxon>
        <taxon>Sphagnopsida</taxon>
        <taxon>Sphagnales</taxon>
        <taxon>Sphagnaceae</taxon>
        <taxon>Sphagnum</taxon>
    </lineage>
</organism>
<keyword evidence="3" id="KW-1185">Reference proteome</keyword>